<dbReference type="EMBL" id="OY882870">
    <property type="protein sequence ID" value="CAK6435474.1"/>
    <property type="molecule type" value="Genomic_DNA"/>
</dbReference>
<evidence type="ECO:0000313" key="3">
    <source>
        <dbReference type="Proteomes" id="UP001314169"/>
    </source>
</evidence>
<evidence type="ECO:0000256" key="1">
    <source>
        <dbReference type="SAM" id="MobiDB-lite"/>
    </source>
</evidence>
<gene>
    <name evidence="2" type="ORF">MPIPNATIZW_LOCUS3780</name>
</gene>
<name>A0ABN9ZFQ3_PIPNA</name>
<evidence type="ECO:0000313" key="2">
    <source>
        <dbReference type="EMBL" id="CAK6435474.1"/>
    </source>
</evidence>
<proteinExistence type="predicted"/>
<organism evidence="2 3">
    <name type="scientific">Pipistrellus nathusii</name>
    <name type="common">Nathusius' pipistrelle</name>
    <dbReference type="NCBI Taxonomy" id="59473"/>
    <lineage>
        <taxon>Eukaryota</taxon>
        <taxon>Metazoa</taxon>
        <taxon>Chordata</taxon>
        <taxon>Craniata</taxon>
        <taxon>Vertebrata</taxon>
        <taxon>Euteleostomi</taxon>
        <taxon>Mammalia</taxon>
        <taxon>Eutheria</taxon>
        <taxon>Laurasiatheria</taxon>
        <taxon>Chiroptera</taxon>
        <taxon>Yangochiroptera</taxon>
        <taxon>Vespertilionidae</taxon>
        <taxon>Pipistrellus</taxon>
    </lineage>
</organism>
<dbReference type="Proteomes" id="UP001314169">
    <property type="component" value="Chromosome 13"/>
</dbReference>
<protein>
    <submittedName>
        <fullName evidence="2">Uncharacterized protein</fullName>
    </submittedName>
</protein>
<feature type="compositionally biased region" description="Low complexity" evidence="1">
    <location>
        <begin position="258"/>
        <end position="275"/>
    </location>
</feature>
<feature type="compositionally biased region" description="Basic residues" evidence="1">
    <location>
        <begin position="239"/>
        <end position="257"/>
    </location>
</feature>
<feature type="region of interest" description="Disordered" evidence="1">
    <location>
        <begin position="1"/>
        <end position="296"/>
    </location>
</feature>
<sequence>MSHTPILAFGLGSRPLSPLGGGNVAAMQHEGRVGSLRPARSLRGEERCGRAPLGGHHPSWRGPRPWKGGRGPRGSRPPAGRSASAPDARRPPGDDTGSPDRTSRDGWWPGSSARGTGGLAAEARAAAEWRTPGHLAGVPATRAGMRTELGTTPRRFGGESPPAGSWSLDSGLRGSAPAASSQGRPREGLISGTAAAAAPGGRGDGGGRLAPRPGDRPGGPGLGPPQPPPLGAGDTRSGCARRGRKLSVLGGKHHNKRPSSAGARPPRRSPASNLPPAQPAPLPRTRRPLCGRAAAM</sequence>
<keyword evidence="3" id="KW-1185">Reference proteome</keyword>
<feature type="compositionally biased region" description="Low complexity" evidence="1">
    <location>
        <begin position="119"/>
        <end position="130"/>
    </location>
</feature>
<reference evidence="2" key="1">
    <citation type="submission" date="2023-12" db="EMBL/GenBank/DDBJ databases">
        <authorList>
            <person name="Brown T."/>
        </authorList>
    </citation>
    <scope>NUCLEOTIDE SEQUENCE</scope>
</reference>
<accession>A0ABN9ZFQ3</accession>
<feature type="compositionally biased region" description="Low complexity" evidence="1">
    <location>
        <begin position="74"/>
        <end position="86"/>
    </location>
</feature>